<proteinExistence type="predicted"/>
<gene>
    <name evidence="2" type="ORF">JTE90_008116</name>
</gene>
<keyword evidence="3" id="KW-1185">Reference proteome</keyword>
<organism evidence="2 3">
    <name type="scientific">Oedothorax gibbosus</name>
    <dbReference type="NCBI Taxonomy" id="931172"/>
    <lineage>
        <taxon>Eukaryota</taxon>
        <taxon>Metazoa</taxon>
        <taxon>Ecdysozoa</taxon>
        <taxon>Arthropoda</taxon>
        <taxon>Chelicerata</taxon>
        <taxon>Arachnida</taxon>
        <taxon>Araneae</taxon>
        <taxon>Araneomorphae</taxon>
        <taxon>Entelegynae</taxon>
        <taxon>Araneoidea</taxon>
        <taxon>Linyphiidae</taxon>
        <taxon>Erigoninae</taxon>
        <taxon>Oedothorax</taxon>
    </lineage>
</organism>
<feature type="region of interest" description="Disordered" evidence="1">
    <location>
        <begin position="1"/>
        <end position="24"/>
    </location>
</feature>
<accession>A0AAV6UFY5</accession>
<dbReference type="EMBL" id="JAFNEN010000450">
    <property type="protein sequence ID" value="KAG8182738.1"/>
    <property type="molecule type" value="Genomic_DNA"/>
</dbReference>
<evidence type="ECO:0000313" key="2">
    <source>
        <dbReference type="EMBL" id="KAG8182738.1"/>
    </source>
</evidence>
<protein>
    <submittedName>
        <fullName evidence="2">Uncharacterized protein</fullName>
    </submittedName>
</protein>
<dbReference type="AlphaFoldDB" id="A0AAV6UFY5"/>
<evidence type="ECO:0000313" key="3">
    <source>
        <dbReference type="Proteomes" id="UP000827092"/>
    </source>
</evidence>
<comment type="caution">
    <text evidence="2">The sequence shown here is derived from an EMBL/GenBank/DDBJ whole genome shotgun (WGS) entry which is preliminary data.</text>
</comment>
<sequence length="85" mass="9582">MPSFWSKTSRQGEEGCRQARRPRSAWAVDGISSRSIRDIPDDSHSLRGVFHLAPFAHILARFTTEKISSPDLSRPCVPTHHCHSD</sequence>
<evidence type="ECO:0000256" key="1">
    <source>
        <dbReference type="SAM" id="MobiDB-lite"/>
    </source>
</evidence>
<name>A0AAV6UFY5_9ARAC</name>
<reference evidence="2 3" key="1">
    <citation type="journal article" date="2022" name="Nat. Ecol. Evol.">
        <title>A masculinizing supergene underlies an exaggerated male reproductive morph in a spider.</title>
        <authorList>
            <person name="Hendrickx F."/>
            <person name="De Corte Z."/>
            <person name="Sonet G."/>
            <person name="Van Belleghem S.M."/>
            <person name="Kostlbacher S."/>
            <person name="Vangestel C."/>
        </authorList>
    </citation>
    <scope>NUCLEOTIDE SEQUENCE [LARGE SCALE GENOMIC DNA]</scope>
    <source>
        <strain evidence="2">W744_W776</strain>
    </source>
</reference>
<dbReference type="Proteomes" id="UP000827092">
    <property type="component" value="Unassembled WGS sequence"/>
</dbReference>